<evidence type="ECO:0000256" key="1">
    <source>
        <dbReference type="SAM" id="SignalP"/>
    </source>
</evidence>
<accession>A0AA95KG33</accession>
<name>A0AA95KG33_9GAMM</name>
<dbReference type="AlphaFoldDB" id="A0AA95KG33"/>
<feature type="signal peptide" evidence="1">
    <location>
        <begin position="1"/>
        <end position="20"/>
    </location>
</feature>
<gene>
    <name evidence="2" type="ORF">QJT80_06895</name>
</gene>
<organism evidence="2">
    <name type="scientific">Candidatus Thiocaldithrix dubininis</name>
    <dbReference type="NCBI Taxonomy" id="3080823"/>
    <lineage>
        <taxon>Bacteria</taxon>
        <taxon>Pseudomonadati</taxon>
        <taxon>Pseudomonadota</taxon>
        <taxon>Gammaproteobacteria</taxon>
        <taxon>Thiotrichales</taxon>
        <taxon>Thiotrichaceae</taxon>
        <taxon>Candidatus Thiocaldithrix</taxon>
    </lineage>
</organism>
<feature type="chain" id="PRO_5041727634" evidence="1">
    <location>
        <begin position="21"/>
        <end position="262"/>
    </location>
</feature>
<keyword evidence="1" id="KW-0732">Signal</keyword>
<dbReference type="Proteomes" id="UP001300672">
    <property type="component" value="Chromosome"/>
</dbReference>
<reference evidence="2" key="2">
    <citation type="submission" date="2023-04" db="EMBL/GenBank/DDBJ databases">
        <authorList>
            <person name="Beletskiy A.V."/>
            <person name="Mardanov A.V."/>
            <person name="Ravin N.V."/>
        </authorList>
    </citation>
    <scope>NUCLEOTIDE SEQUENCE</scope>
    <source>
        <strain evidence="2">GKL-01</strain>
    </source>
</reference>
<sequence length="262" mass="29047">MMKSIAFLLATAVISSNAFAANSFSSPEMYLASIFKTDKDKGCWLYSGKGNHADYCYSIVSQKKITTQDGKTQIHVLLASNAFVNGVEESGSILQGAVAAFIFDEKSNNTVTPIAQNKMIEVGSYGKPPQNWQLVKLNNSDAWGWRSTTHYMQMGIVTDTCDIIAQHKNAMKNICKVDESYSNEASCTRTDPKECNAISSSVTASLMLVPSKTDSFYPLQANVSGSIKGKPINKQYEIPFDPRSWSYKVPNDWVFKQFNESY</sequence>
<protein>
    <submittedName>
        <fullName evidence="2">Uncharacterized protein</fullName>
    </submittedName>
</protein>
<dbReference type="KEGG" id="tdu:QJT80_06895"/>
<proteinExistence type="predicted"/>
<reference evidence="2" key="1">
    <citation type="journal article" date="2023" name="Int. J. Mol. Sci.">
        <title>Metagenomics Revealed a New Genus 'Candidatus Thiocaldithrix dubininis' gen. nov., sp. nov. and a New Species 'Candidatus Thiothrix putei' sp. nov. in the Family Thiotrichaceae, Some Members of Which Have Traits of Both Na+- and H+-Motive Energetics.</title>
        <authorList>
            <person name="Ravin N.V."/>
            <person name="Muntyan M.S."/>
            <person name="Smolyakov D.D."/>
            <person name="Rudenko T.S."/>
            <person name="Beletsky A.V."/>
            <person name="Mardanov A.V."/>
            <person name="Grabovich M.Y."/>
        </authorList>
    </citation>
    <scope>NUCLEOTIDE SEQUENCE</scope>
    <source>
        <strain evidence="2">GKL-01</strain>
    </source>
</reference>
<evidence type="ECO:0000313" key="2">
    <source>
        <dbReference type="EMBL" id="WGZ92204.1"/>
    </source>
</evidence>
<dbReference type="EMBL" id="CP124755">
    <property type="protein sequence ID" value="WGZ92204.1"/>
    <property type="molecule type" value="Genomic_DNA"/>
</dbReference>